<dbReference type="AlphaFoldDB" id="A0A0C2ETZ1"/>
<evidence type="ECO:0000313" key="1">
    <source>
        <dbReference type="EMBL" id="KIH82048.1"/>
    </source>
</evidence>
<dbReference type="EMBL" id="JXDG01000056">
    <property type="protein sequence ID" value="KIH82048.1"/>
    <property type="molecule type" value="Genomic_DNA"/>
</dbReference>
<accession>A0A0C2ETZ1</accession>
<dbReference type="Proteomes" id="UP000031535">
    <property type="component" value="Unassembled WGS sequence"/>
</dbReference>
<dbReference type="STRING" id="226910.UCMB321_4049"/>
<reference evidence="1 2" key="1">
    <citation type="submission" date="2015-01" db="EMBL/GenBank/DDBJ databases">
        <title>Complete genome of Pseudomonas batumici UCM B-321 producer of the batumin antibiotic with strong antistaphilococcal and potential anticancer activity.</title>
        <authorList>
            <person name="Klochko V.V."/>
            <person name="Zelena L.B."/>
            <person name="Elena K.A."/>
            <person name="Reva O.N."/>
        </authorList>
    </citation>
    <scope>NUCLEOTIDE SEQUENCE [LARGE SCALE GENOMIC DNA]</scope>
    <source>
        <strain evidence="1 2">UCM B-321</strain>
    </source>
</reference>
<gene>
    <name evidence="1" type="ORF">UCMB321_4049</name>
</gene>
<sequence length="52" mass="5870">MLDNIHPPYPMNGRSVQNTTLVFRLNSGAKNLCKSNEAKGYRLPGAFTYRAR</sequence>
<comment type="caution">
    <text evidence="1">The sequence shown here is derived from an EMBL/GenBank/DDBJ whole genome shotgun (WGS) entry which is preliminary data.</text>
</comment>
<proteinExistence type="predicted"/>
<keyword evidence="2" id="KW-1185">Reference proteome</keyword>
<name>A0A0C2ETZ1_9PSED</name>
<organism evidence="1 2">
    <name type="scientific">Pseudomonas batumici</name>
    <dbReference type="NCBI Taxonomy" id="226910"/>
    <lineage>
        <taxon>Bacteria</taxon>
        <taxon>Pseudomonadati</taxon>
        <taxon>Pseudomonadota</taxon>
        <taxon>Gammaproteobacteria</taxon>
        <taxon>Pseudomonadales</taxon>
        <taxon>Pseudomonadaceae</taxon>
        <taxon>Pseudomonas</taxon>
    </lineage>
</organism>
<evidence type="ECO:0000313" key="2">
    <source>
        <dbReference type="Proteomes" id="UP000031535"/>
    </source>
</evidence>
<protein>
    <submittedName>
        <fullName evidence="1">Uncharacterized protein</fullName>
    </submittedName>
</protein>
<dbReference type="PATRIC" id="fig|226910.6.peg.4043"/>